<evidence type="ECO:0000313" key="4">
    <source>
        <dbReference type="Proteomes" id="UP001642409"/>
    </source>
</evidence>
<evidence type="ECO:0000313" key="3">
    <source>
        <dbReference type="EMBL" id="CAL6013610.1"/>
    </source>
</evidence>
<name>A0AA86PMX9_9EUKA</name>
<evidence type="ECO:0000256" key="1">
    <source>
        <dbReference type="SAM" id="MobiDB-lite"/>
    </source>
</evidence>
<dbReference type="AlphaFoldDB" id="A0AA86PMX9"/>
<keyword evidence="4" id="KW-1185">Reference proteome</keyword>
<feature type="region of interest" description="Disordered" evidence="1">
    <location>
        <begin position="1"/>
        <end position="20"/>
    </location>
</feature>
<comment type="caution">
    <text evidence="2">The sequence shown here is derived from an EMBL/GenBank/DDBJ whole genome shotgun (WGS) entry which is preliminary data.</text>
</comment>
<accession>A0AA86PMX9</accession>
<reference evidence="3 4" key="2">
    <citation type="submission" date="2024-07" db="EMBL/GenBank/DDBJ databases">
        <authorList>
            <person name="Akdeniz Z."/>
        </authorList>
    </citation>
    <scope>NUCLEOTIDE SEQUENCE [LARGE SCALE GENOMIC DNA]</scope>
</reference>
<sequence length="522" mass="60912">MSDEQKPDQPERDCENPKLSPQLKELYKTENILNQILFYDLEQAIEMIKTVSTLKCSHARKIYCHHAGRATKKMYSTKKNNCTRNAGFKQLTGSTYYKNRNTKYESYLYVMLDNSDLMSIRNYHLDKDHTYFKLFLVGDHDNQIQYPCCQEQTLKYNFSPEEDELIKANLLEHQGVNFINLLLKRGQKNMILKCTYQQLRRHAVLMAKILLPDDVLIAKHVEEFPNLKYEIVKDQKTLQLSGLGVVNQKYIDIFQNDGGSVIFCDFTHIRLQNQNMMVLIISSQTVGSKFTYILGAYLFRNKENKSFQGETDLQVEQSFKFFKKHIDFSKTRLCLSDFGGAVAKVHQQLNKHTIGGLCAWHWWQNFKQSYGSESNSVRFLFFSLMRSPTEADFQFRENQLKDKLKSIQLKVFNLSVEYSFIEDSDSNISEKDQDSTKKVIYEENRVKLLAKCQQLLVEIADNPDINDEALSTIVTYLETLNKGNNFKNNNPQQNQPGQFKRIQSKTEKLFKSFLALRNKGKV</sequence>
<gene>
    <name evidence="3" type="ORF">HINF_LOCUS23867</name>
    <name evidence="2" type="ORF">HINF_LOCUS30141</name>
</gene>
<dbReference type="EMBL" id="CATOUU010000703">
    <property type="protein sequence ID" value="CAI9942496.1"/>
    <property type="molecule type" value="Genomic_DNA"/>
</dbReference>
<protein>
    <submittedName>
        <fullName evidence="3">Hypothetical_protein</fullName>
    </submittedName>
</protein>
<organism evidence="2">
    <name type="scientific">Hexamita inflata</name>
    <dbReference type="NCBI Taxonomy" id="28002"/>
    <lineage>
        <taxon>Eukaryota</taxon>
        <taxon>Metamonada</taxon>
        <taxon>Diplomonadida</taxon>
        <taxon>Hexamitidae</taxon>
        <taxon>Hexamitinae</taxon>
        <taxon>Hexamita</taxon>
    </lineage>
</organism>
<dbReference type="Proteomes" id="UP001642409">
    <property type="component" value="Unassembled WGS sequence"/>
</dbReference>
<evidence type="ECO:0000313" key="2">
    <source>
        <dbReference type="EMBL" id="CAI9942496.1"/>
    </source>
</evidence>
<feature type="compositionally biased region" description="Basic and acidic residues" evidence="1">
    <location>
        <begin position="1"/>
        <end position="16"/>
    </location>
</feature>
<proteinExistence type="predicted"/>
<reference evidence="2" key="1">
    <citation type="submission" date="2023-06" db="EMBL/GenBank/DDBJ databases">
        <authorList>
            <person name="Kurt Z."/>
        </authorList>
    </citation>
    <scope>NUCLEOTIDE SEQUENCE</scope>
</reference>
<dbReference type="EMBL" id="CAXDID020000069">
    <property type="protein sequence ID" value="CAL6013610.1"/>
    <property type="molecule type" value="Genomic_DNA"/>
</dbReference>